<protein>
    <submittedName>
        <fullName evidence="3">PRTRC system protein E</fullName>
    </submittedName>
</protein>
<feature type="domain" description="ParB-related ThiF-related cassette protein E" evidence="2">
    <location>
        <begin position="1"/>
        <end position="172"/>
    </location>
</feature>
<gene>
    <name evidence="3" type="ORF">FMM05_20045</name>
</gene>
<organism evidence="3 4">
    <name type="scientific">Flavobacterium zepuense</name>
    <dbReference type="NCBI Taxonomy" id="2593302"/>
    <lineage>
        <taxon>Bacteria</taxon>
        <taxon>Pseudomonadati</taxon>
        <taxon>Bacteroidota</taxon>
        <taxon>Flavobacteriia</taxon>
        <taxon>Flavobacteriales</taxon>
        <taxon>Flavobacteriaceae</taxon>
        <taxon>Flavobacterium</taxon>
    </lineage>
</organism>
<accession>A0A552UTK2</accession>
<evidence type="ECO:0000313" key="4">
    <source>
        <dbReference type="Proteomes" id="UP000320643"/>
    </source>
</evidence>
<dbReference type="InterPro" id="IPR022273">
    <property type="entry name" value="PRTRC_protein-E"/>
</dbReference>
<sequence length="176" mass="19957">METNFFQSIAALQVQGGWNINITSENTERLIVSVLFYDDKVGDDARKKVPPIILRGTVAELDEGFFDAVANPVQQTAALFTNMESYLKQREQAKQASQMEKEKTAKADKDKTDKQKKYEEALKKVDELEAEGKYKEAWMKVPSPQDYPDEAETLRSRKAALSAQFAPDLFNEPKSE</sequence>
<feature type="region of interest" description="Disordered" evidence="1">
    <location>
        <begin position="90"/>
        <end position="116"/>
    </location>
</feature>
<name>A0A552UTK2_9FLAO</name>
<keyword evidence="4" id="KW-1185">Reference proteome</keyword>
<reference evidence="3 4" key="1">
    <citation type="submission" date="2019-07" db="EMBL/GenBank/DDBJ databases">
        <title>Flavobacterium sp. nov., isolated from glacier ice.</title>
        <authorList>
            <person name="Liu Q."/>
            <person name="Xin Y.-H."/>
        </authorList>
    </citation>
    <scope>NUCLEOTIDE SEQUENCE [LARGE SCALE GENOMIC DNA]</scope>
    <source>
        <strain evidence="3 4">ZT4R6</strain>
    </source>
</reference>
<proteinExistence type="predicted"/>
<dbReference type="NCBIfam" id="TIGR03741">
    <property type="entry name" value="PRTRC_E"/>
    <property type="match status" value="1"/>
</dbReference>
<comment type="caution">
    <text evidence="3">The sequence shown here is derived from an EMBL/GenBank/DDBJ whole genome shotgun (WGS) entry which is preliminary data.</text>
</comment>
<dbReference type="Proteomes" id="UP000320643">
    <property type="component" value="Unassembled WGS sequence"/>
</dbReference>
<evidence type="ECO:0000313" key="3">
    <source>
        <dbReference type="EMBL" id="TRW21551.1"/>
    </source>
</evidence>
<dbReference type="EMBL" id="VJVZ01000018">
    <property type="protein sequence ID" value="TRW21551.1"/>
    <property type="molecule type" value="Genomic_DNA"/>
</dbReference>
<evidence type="ECO:0000259" key="2">
    <source>
        <dbReference type="Pfam" id="PF19556"/>
    </source>
</evidence>
<evidence type="ECO:0000256" key="1">
    <source>
        <dbReference type="SAM" id="MobiDB-lite"/>
    </source>
</evidence>
<dbReference type="OrthoDB" id="1050181at2"/>
<dbReference type="AlphaFoldDB" id="A0A552UTK2"/>
<dbReference type="RefSeq" id="WP_143375211.1">
    <property type="nucleotide sequence ID" value="NZ_VJVZ01000018.1"/>
</dbReference>
<dbReference type="Pfam" id="PF19556">
    <property type="entry name" value="PRTRC_E"/>
    <property type="match status" value="1"/>
</dbReference>